<dbReference type="CDD" id="cd00130">
    <property type="entry name" value="PAS"/>
    <property type="match status" value="1"/>
</dbReference>
<dbReference type="Pfam" id="PF00512">
    <property type="entry name" value="HisKA"/>
    <property type="match status" value="1"/>
</dbReference>
<feature type="domain" description="Histidine kinase" evidence="7">
    <location>
        <begin position="163"/>
        <end position="382"/>
    </location>
</feature>
<dbReference type="InterPro" id="IPR003661">
    <property type="entry name" value="HisK_dim/P_dom"/>
</dbReference>
<dbReference type="SUPFAM" id="SSF55874">
    <property type="entry name" value="ATPase domain of HSP90 chaperone/DNA topoisomerase II/histidine kinase"/>
    <property type="match status" value="1"/>
</dbReference>
<feature type="domain" description="PAS" evidence="9">
    <location>
        <begin position="23"/>
        <end position="90"/>
    </location>
</feature>
<dbReference type="InterPro" id="IPR011006">
    <property type="entry name" value="CheY-like_superfamily"/>
</dbReference>
<dbReference type="PROSITE" id="PS50110">
    <property type="entry name" value="RESPONSE_REGULATORY"/>
    <property type="match status" value="1"/>
</dbReference>
<dbReference type="SMART" id="SM00448">
    <property type="entry name" value="REC"/>
    <property type="match status" value="1"/>
</dbReference>
<dbReference type="PRINTS" id="PR00344">
    <property type="entry name" value="BCTRLSENSOR"/>
</dbReference>
<dbReference type="OrthoDB" id="5555106at2"/>
<dbReference type="SMART" id="SM00388">
    <property type="entry name" value="HisKA"/>
    <property type="match status" value="1"/>
</dbReference>
<dbReference type="AlphaFoldDB" id="A0A1H7PLE3"/>
<dbReference type="InterPro" id="IPR003594">
    <property type="entry name" value="HATPase_dom"/>
</dbReference>
<keyword evidence="5" id="KW-0418">Kinase</keyword>
<dbReference type="SMART" id="SM00091">
    <property type="entry name" value="PAS"/>
    <property type="match status" value="1"/>
</dbReference>
<feature type="domain" description="PAC" evidence="10">
    <location>
        <begin position="93"/>
        <end position="145"/>
    </location>
</feature>
<organism evidence="11 12">
    <name type="scientific">Ectothiorhodospira marina</name>
    <dbReference type="NCBI Taxonomy" id="1396821"/>
    <lineage>
        <taxon>Bacteria</taxon>
        <taxon>Pseudomonadati</taxon>
        <taxon>Pseudomonadota</taxon>
        <taxon>Gammaproteobacteria</taxon>
        <taxon>Chromatiales</taxon>
        <taxon>Ectothiorhodospiraceae</taxon>
        <taxon>Ectothiorhodospira</taxon>
    </lineage>
</organism>
<protein>
    <recommendedName>
        <fullName evidence="2">histidine kinase</fullName>
        <ecNumber evidence="2">2.7.13.3</ecNumber>
    </recommendedName>
</protein>
<dbReference type="InterPro" id="IPR000014">
    <property type="entry name" value="PAS"/>
</dbReference>
<evidence type="ECO:0000313" key="11">
    <source>
        <dbReference type="EMBL" id="SEL36631.1"/>
    </source>
</evidence>
<evidence type="ECO:0000259" key="8">
    <source>
        <dbReference type="PROSITE" id="PS50110"/>
    </source>
</evidence>
<dbReference type="SUPFAM" id="SSF52172">
    <property type="entry name" value="CheY-like"/>
    <property type="match status" value="1"/>
</dbReference>
<keyword evidence="3 6" id="KW-0597">Phosphoprotein</keyword>
<evidence type="ECO:0000256" key="4">
    <source>
        <dbReference type="ARBA" id="ARBA00022679"/>
    </source>
</evidence>
<dbReference type="GO" id="GO:0005886">
    <property type="term" value="C:plasma membrane"/>
    <property type="evidence" value="ECO:0007669"/>
    <property type="project" value="UniProtKB-ARBA"/>
</dbReference>
<evidence type="ECO:0000256" key="1">
    <source>
        <dbReference type="ARBA" id="ARBA00000085"/>
    </source>
</evidence>
<dbReference type="PANTHER" id="PTHR43047:SF64">
    <property type="entry name" value="HISTIDINE KINASE CONTAINING CHEY-HOMOLOGOUS RECEIVER DOMAIN AND PAS DOMAIN-RELATED"/>
    <property type="match status" value="1"/>
</dbReference>
<dbReference type="GO" id="GO:0000155">
    <property type="term" value="F:phosphorelay sensor kinase activity"/>
    <property type="evidence" value="ECO:0007669"/>
    <property type="project" value="InterPro"/>
</dbReference>
<feature type="domain" description="Response regulatory" evidence="8">
    <location>
        <begin position="409"/>
        <end position="526"/>
    </location>
</feature>
<comment type="catalytic activity">
    <reaction evidence="1">
        <text>ATP + protein L-histidine = ADP + protein N-phospho-L-histidine.</text>
        <dbReference type="EC" id="2.7.13.3"/>
    </reaction>
</comment>
<feature type="modified residue" description="4-aspartylphosphate" evidence="6">
    <location>
        <position position="459"/>
    </location>
</feature>
<dbReference type="InterPro" id="IPR005467">
    <property type="entry name" value="His_kinase_dom"/>
</dbReference>
<name>A0A1H7PLE3_9GAMM</name>
<evidence type="ECO:0000259" key="7">
    <source>
        <dbReference type="PROSITE" id="PS50109"/>
    </source>
</evidence>
<dbReference type="PROSITE" id="PS50112">
    <property type="entry name" value="PAS"/>
    <property type="match status" value="1"/>
</dbReference>
<evidence type="ECO:0000256" key="3">
    <source>
        <dbReference type="ARBA" id="ARBA00022553"/>
    </source>
</evidence>
<dbReference type="InterPro" id="IPR000700">
    <property type="entry name" value="PAS-assoc_C"/>
</dbReference>
<dbReference type="FunFam" id="3.30.565.10:FF:000006">
    <property type="entry name" value="Sensor histidine kinase WalK"/>
    <property type="match status" value="1"/>
</dbReference>
<dbReference type="Gene3D" id="3.40.50.2300">
    <property type="match status" value="1"/>
</dbReference>
<dbReference type="PROSITE" id="PS50113">
    <property type="entry name" value="PAC"/>
    <property type="match status" value="1"/>
</dbReference>
<dbReference type="InterPro" id="IPR004358">
    <property type="entry name" value="Sig_transdc_His_kin-like_C"/>
</dbReference>
<keyword evidence="4" id="KW-0808">Transferase</keyword>
<evidence type="ECO:0000259" key="9">
    <source>
        <dbReference type="PROSITE" id="PS50112"/>
    </source>
</evidence>
<dbReference type="SUPFAM" id="SSF55785">
    <property type="entry name" value="PYP-like sensor domain (PAS domain)"/>
    <property type="match status" value="1"/>
</dbReference>
<dbReference type="STRING" id="1396821.SAMN05444515_11468"/>
<dbReference type="RefSeq" id="WP_143050474.1">
    <property type="nucleotide sequence ID" value="NZ_FOAA01000014.1"/>
</dbReference>
<evidence type="ECO:0000256" key="5">
    <source>
        <dbReference type="ARBA" id="ARBA00022777"/>
    </source>
</evidence>
<dbReference type="CDD" id="cd00082">
    <property type="entry name" value="HisKA"/>
    <property type="match status" value="1"/>
</dbReference>
<evidence type="ECO:0000256" key="2">
    <source>
        <dbReference type="ARBA" id="ARBA00012438"/>
    </source>
</evidence>
<evidence type="ECO:0000259" key="10">
    <source>
        <dbReference type="PROSITE" id="PS50113"/>
    </source>
</evidence>
<dbReference type="InterPro" id="IPR001789">
    <property type="entry name" value="Sig_transdc_resp-reg_receiver"/>
</dbReference>
<dbReference type="SMART" id="SM00086">
    <property type="entry name" value="PAC"/>
    <property type="match status" value="1"/>
</dbReference>
<dbReference type="Pfam" id="PF13426">
    <property type="entry name" value="PAS_9"/>
    <property type="match status" value="1"/>
</dbReference>
<evidence type="ECO:0000256" key="6">
    <source>
        <dbReference type="PROSITE-ProRule" id="PRU00169"/>
    </source>
</evidence>
<dbReference type="NCBIfam" id="TIGR00229">
    <property type="entry name" value="sensory_box"/>
    <property type="match status" value="1"/>
</dbReference>
<dbReference type="InterPro" id="IPR001610">
    <property type="entry name" value="PAC"/>
</dbReference>
<dbReference type="Gene3D" id="3.30.450.20">
    <property type="entry name" value="PAS domain"/>
    <property type="match status" value="1"/>
</dbReference>
<dbReference type="SUPFAM" id="SSF47384">
    <property type="entry name" value="Homodimeric domain of signal transducing histidine kinase"/>
    <property type="match status" value="1"/>
</dbReference>
<dbReference type="Gene3D" id="3.30.565.10">
    <property type="entry name" value="Histidine kinase-like ATPase, C-terminal domain"/>
    <property type="match status" value="1"/>
</dbReference>
<reference evidence="12" key="1">
    <citation type="submission" date="2016-10" db="EMBL/GenBank/DDBJ databases">
        <authorList>
            <person name="Varghese N."/>
            <person name="Submissions S."/>
        </authorList>
    </citation>
    <scope>NUCLEOTIDE SEQUENCE [LARGE SCALE GENOMIC DNA]</scope>
    <source>
        <strain evidence="12">DSM 241</strain>
    </source>
</reference>
<sequence length="540" mass="60110">MSLKDEDSSFLESVGERLRWQTQAMEAMVNGIAIADATQPDGPLVYVNPAFERMTGYRAEEVLGTNCRFLQGDDRDQPGIRELRDAVAEGRATKVLIRNYRKNGELFWNEFSISPVRNDAGVVTHFVGIQQDVTELIQTMEALRQAKSDADRANQAKSEFLSRMSHELRTPMNAVLGFAQLLEFDPDLGSEQRENVEEIIRGGRHLLDLINEVLDLAKVESGRVELSPEPVALQGLLQECVALVEPLARERDLEIQIGQALPDHYVHADRVRLKQILINLLSNAIKYNRPQGRVTLDLEPAMEVNSGLRILVSDTGRGIPNERITELFEPFTRLLEDEHKVEGSGIGLAITQRLVHLMGGCLGAVSQVGEGSTFWVELPQSIATDETPGRQAPSGTVESTSGQPGAVRKILQIEDNFANLRLLERLLKRHDDFSVLSTEDPYIGLELAREHCPDVIILDIQLARLDGFKVLERLREAATTRHIPVVALTANATEPDRQRGLAAGFDAYLTKPLNLGELLDTIRNVLSQDRANRPGPKVRQ</sequence>
<evidence type="ECO:0000313" key="12">
    <source>
        <dbReference type="Proteomes" id="UP000199256"/>
    </source>
</evidence>
<dbReference type="Pfam" id="PF02518">
    <property type="entry name" value="HATPase_c"/>
    <property type="match status" value="1"/>
</dbReference>
<dbReference type="EC" id="2.7.13.3" evidence="2"/>
<dbReference type="EMBL" id="FOAA01000014">
    <property type="protein sequence ID" value="SEL36631.1"/>
    <property type="molecule type" value="Genomic_DNA"/>
</dbReference>
<dbReference type="Gene3D" id="1.10.287.130">
    <property type="match status" value="1"/>
</dbReference>
<dbReference type="InterPro" id="IPR036097">
    <property type="entry name" value="HisK_dim/P_sf"/>
</dbReference>
<gene>
    <name evidence="11" type="ORF">SAMN05444515_11468</name>
</gene>
<dbReference type="SMART" id="SM00387">
    <property type="entry name" value="HATPase_c"/>
    <property type="match status" value="1"/>
</dbReference>
<dbReference type="InterPro" id="IPR036890">
    <property type="entry name" value="HATPase_C_sf"/>
</dbReference>
<accession>A0A1H7PLE3</accession>
<dbReference type="InterPro" id="IPR035965">
    <property type="entry name" value="PAS-like_dom_sf"/>
</dbReference>
<keyword evidence="12" id="KW-1185">Reference proteome</keyword>
<dbReference type="Pfam" id="PF00072">
    <property type="entry name" value="Response_reg"/>
    <property type="match status" value="1"/>
</dbReference>
<dbReference type="PROSITE" id="PS50109">
    <property type="entry name" value="HIS_KIN"/>
    <property type="match status" value="1"/>
</dbReference>
<proteinExistence type="predicted"/>
<dbReference type="Proteomes" id="UP000199256">
    <property type="component" value="Unassembled WGS sequence"/>
</dbReference>
<dbReference type="PANTHER" id="PTHR43047">
    <property type="entry name" value="TWO-COMPONENT HISTIDINE PROTEIN KINASE"/>
    <property type="match status" value="1"/>
</dbReference>